<evidence type="ECO:0000256" key="2">
    <source>
        <dbReference type="ARBA" id="ARBA00022490"/>
    </source>
</evidence>
<keyword evidence="11 13" id="KW-0234">DNA repair</keyword>
<comment type="caution">
    <text evidence="15">The sequence shown here is derived from an EMBL/GenBank/DDBJ whole genome shotgun (WGS) entry which is preliminary data.</text>
</comment>
<evidence type="ECO:0000256" key="9">
    <source>
        <dbReference type="ARBA" id="ARBA00023125"/>
    </source>
</evidence>
<dbReference type="PRINTS" id="PR00696">
    <property type="entry name" value="RSOLVASERUVC"/>
</dbReference>
<feature type="active site" evidence="13">
    <location>
        <position position="145"/>
    </location>
</feature>
<evidence type="ECO:0000256" key="6">
    <source>
        <dbReference type="ARBA" id="ARBA00022763"/>
    </source>
</evidence>
<comment type="function">
    <text evidence="13">The RuvA-RuvB-RuvC complex processes Holliday junction (HJ) DNA during genetic recombination and DNA repair. Endonuclease that resolves HJ intermediates. Cleaves cruciform DNA by making single-stranded nicks across the HJ at symmetrical positions within the homologous arms, yielding a 5'-phosphate and a 3'-hydroxyl group; requires a central core of homology in the junction. The consensus cleavage sequence is 5'-(A/T)TT(C/G)-3'. Cleavage occurs on the 3'-side of the TT dinucleotide at the point of strand exchange. HJ branch migration catalyzed by RuvA-RuvB allows RuvC to scan DNA until it finds its consensus sequence, where it cleaves and resolves the cruciform DNA.</text>
</comment>
<comment type="similarity">
    <text evidence="1 13">Belongs to the RuvC family.</text>
</comment>
<keyword evidence="5 13" id="KW-0255">Endonuclease</keyword>
<comment type="catalytic activity">
    <reaction evidence="12 13">
        <text>Endonucleolytic cleavage at a junction such as a reciprocal single-stranded crossover between two homologous DNA duplexes (Holliday junction).</text>
        <dbReference type="EC" id="3.1.21.10"/>
    </reaction>
</comment>
<dbReference type="InterPro" id="IPR012337">
    <property type="entry name" value="RNaseH-like_sf"/>
</dbReference>
<dbReference type="STRING" id="1802312.A3C06_03600"/>
<dbReference type="GO" id="GO:0006281">
    <property type="term" value="P:DNA repair"/>
    <property type="evidence" value="ECO:0007669"/>
    <property type="project" value="UniProtKB-UniRule"/>
</dbReference>
<dbReference type="EMBL" id="MHRQ01000025">
    <property type="protein sequence ID" value="OHA26182.1"/>
    <property type="molecule type" value="Genomic_DNA"/>
</dbReference>
<keyword evidence="6 13" id="KW-0227">DNA damage</keyword>
<dbReference type="Gene3D" id="3.30.420.10">
    <property type="entry name" value="Ribonuclease H-like superfamily/Ribonuclease H"/>
    <property type="match status" value="1"/>
</dbReference>
<dbReference type="NCBIfam" id="TIGR00228">
    <property type="entry name" value="ruvC"/>
    <property type="match status" value="1"/>
</dbReference>
<sequence length="164" mass="18322">MGNKPYRIIAIDPGYGRVGIAILEKSSGKEVLLFSECHETDRKSDQPTRLADIQKHLREIISEYKPEALAIESLFFSKNQKTAMLVAEARGVITSEAAGCGLAVFEYKPVEVKVAVTGYGRSDKTHIKEMVKKLLRVEKEIKLDDEYDAIAVGLTHLAVYRIKL</sequence>
<protein>
    <recommendedName>
        <fullName evidence="13 14">Crossover junction endodeoxyribonuclease RuvC</fullName>
        <ecNumber evidence="13 14">3.1.21.10</ecNumber>
    </recommendedName>
    <alternativeName>
        <fullName evidence="13">Holliday junction nuclease RuvC</fullName>
    </alternativeName>
    <alternativeName>
        <fullName evidence="13">Holliday junction resolvase RuvC</fullName>
    </alternativeName>
</protein>
<dbReference type="SUPFAM" id="SSF53098">
    <property type="entry name" value="Ribonuclease H-like"/>
    <property type="match status" value="1"/>
</dbReference>
<keyword evidence="2 13" id="KW-0963">Cytoplasm</keyword>
<dbReference type="InterPro" id="IPR036397">
    <property type="entry name" value="RNaseH_sf"/>
</dbReference>
<evidence type="ECO:0000256" key="10">
    <source>
        <dbReference type="ARBA" id="ARBA00023172"/>
    </source>
</evidence>
<dbReference type="Proteomes" id="UP000177565">
    <property type="component" value="Unassembled WGS sequence"/>
</dbReference>
<evidence type="ECO:0000313" key="15">
    <source>
        <dbReference type="EMBL" id="OHA26182.1"/>
    </source>
</evidence>
<comment type="cofactor">
    <cofactor evidence="13">
        <name>Mg(2+)</name>
        <dbReference type="ChEBI" id="CHEBI:18420"/>
    </cofactor>
    <text evidence="13">Binds 2 Mg(2+) ion per subunit.</text>
</comment>
<dbReference type="InterPro" id="IPR002176">
    <property type="entry name" value="X-over_junc_endoDNase_RuvC"/>
</dbReference>
<dbReference type="GO" id="GO:0005737">
    <property type="term" value="C:cytoplasm"/>
    <property type="evidence" value="ECO:0007669"/>
    <property type="project" value="UniProtKB-SubCell"/>
</dbReference>
<feature type="active site" evidence="13">
    <location>
        <position position="72"/>
    </location>
</feature>
<evidence type="ECO:0000256" key="11">
    <source>
        <dbReference type="ARBA" id="ARBA00023204"/>
    </source>
</evidence>
<evidence type="ECO:0000256" key="14">
    <source>
        <dbReference type="NCBIfam" id="TIGR00228"/>
    </source>
</evidence>
<dbReference type="PANTHER" id="PTHR30194:SF3">
    <property type="entry name" value="CROSSOVER JUNCTION ENDODEOXYRIBONUCLEASE RUVC"/>
    <property type="match status" value="1"/>
</dbReference>
<dbReference type="GO" id="GO:0006310">
    <property type="term" value="P:DNA recombination"/>
    <property type="evidence" value="ECO:0007669"/>
    <property type="project" value="UniProtKB-UniRule"/>
</dbReference>
<dbReference type="GO" id="GO:0000287">
    <property type="term" value="F:magnesium ion binding"/>
    <property type="evidence" value="ECO:0007669"/>
    <property type="project" value="UniProtKB-UniRule"/>
</dbReference>
<organism evidence="15 16">
    <name type="scientific">Candidatus Taylorbacteria bacterium RIFCSPHIGHO2_02_FULL_46_13</name>
    <dbReference type="NCBI Taxonomy" id="1802312"/>
    <lineage>
        <taxon>Bacteria</taxon>
        <taxon>Candidatus Tayloriibacteriota</taxon>
    </lineage>
</organism>
<dbReference type="AlphaFoldDB" id="A0A1G2MT25"/>
<accession>A0A1G2MT25</accession>
<keyword evidence="10 13" id="KW-0233">DNA recombination</keyword>
<feature type="binding site" evidence="13">
    <location>
        <position position="12"/>
    </location>
    <ligand>
        <name>Mg(2+)</name>
        <dbReference type="ChEBI" id="CHEBI:18420"/>
        <label>1</label>
    </ligand>
</feature>
<evidence type="ECO:0000256" key="12">
    <source>
        <dbReference type="ARBA" id="ARBA00029354"/>
    </source>
</evidence>
<evidence type="ECO:0000256" key="5">
    <source>
        <dbReference type="ARBA" id="ARBA00022759"/>
    </source>
</evidence>
<keyword evidence="9 13" id="KW-0238">DNA-binding</keyword>
<evidence type="ECO:0000256" key="7">
    <source>
        <dbReference type="ARBA" id="ARBA00022801"/>
    </source>
</evidence>
<feature type="binding site" evidence="13">
    <location>
        <position position="145"/>
    </location>
    <ligand>
        <name>Mg(2+)</name>
        <dbReference type="ChEBI" id="CHEBI:18420"/>
        <label>1</label>
    </ligand>
</feature>
<gene>
    <name evidence="13" type="primary">ruvC</name>
    <name evidence="15" type="ORF">A3C06_03600</name>
</gene>
<dbReference type="GO" id="GO:0003677">
    <property type="term" value="F:DNA binding"/>
    <property type="evidence" value="ECO:0007669"/>
    <property type="project" value="UniProtKB-KW"/>
</dbReference>
<feature type="binding site" evidence="13">
    <location>
        <position position="72"/>
    </location>
    <ligand>
        <name>Mg(2+)</name>
        <dbReference type="ChEBI" id="CHEBI:18420"/>
        <label>2</label>
    </ligand>
</feature>
<name>A0A1G2MT25_9BACT</name>
<evidence type="ECO:0000256" key="3">
    <source>
        <dbReference type="ARBA" id="ARBA00022722"/>
    </source>
</evidence>
<dbReference type="GO" id="GO:0048476">
    <property type="term" value="C:Holliday junction resolvase complex"/>
    <property type="evidence" value="ECO:0007669"/>
    <property type="project" value="UniProtKB-UniRule"/>
</dbReference>
<evidence type="ECO:0000256" key="4">
    <source>
        <dbReference type="ARBA" id="ARBA00022723"/>
    </source>
</evidence>
<dbReference type="GO" id="GO:0008821">
    <property type="term" value="F:crossover junction DNA endonuclease activity"/>
    <property type="evidence" value="ECO:0007669"/>
    <property type="project" value="UniProtKB-UniRule"/>
</dbReference>
<dbReference type="EC" id="3.1.21.10" evidence="13 14"/>
<dbReference type="CDD" id="cd16962">
    <property type="entry name" value="RuvC"/>
    <property type="match status" value="1"/>
</dbReference>
<dbReference type="Pfam" id="PF02075">
    <property type="entry name" value="RuvC"/>
    <property type="match status" value="1"/>
</dbReference>
<evidence type="ECO:0000256" key="13">
    <source>
        <dbReference type="HAMAP-Rule" id="MF_00034"/>
    </source>
</evidence>
<keyword evidence="3 13" id="KW-0540">Nuclease</keyword>
<dbReference type="PANTHER" id="PTHR30194">
    <property type="entry name" value="CROSSOVER JUNCTION ENDODEOXYRIBONUCLEASE RUVC"/>
    <property type="match status" value="1"/>
</dbReference>
<feature type="active site" evidence="13">
    <location>
        <position position="12"/>
    </location>
</feature>
<reference evidence="15 16" key="1">
    <citation type="journal article" date="2016" name="Nat. Commun.">
        <title>Thousands of microbial genomes shed light on interconnected biogeochemical processes in an aquifer system.</title>
        <authorList>
            <person name="Anantharaman K."/>
            <person name="Brown C.T."/>
            <person name="Hug L.A."/>
            <person name="Sharon I."/>
            <person name="Castelle C.J."/>
            <person name="Probst A.J."/>
            <person name="Thomas B.C."/>
            <person name="Singh A."/>
            <person name="Wilkins M.J."/>
            <person name="Karaoz U."/>
            <person name="Brodie E.L."/>
            <person name="Williams K.H."/>
            <person name="Hubbard S.S."/>
            <person name="Banfield J.F."/>
        </authorList>
    </citation>
    <scope>NUCLEOTIDE SEQUENCE [LARGE SCALE GENOMIC DNA]</scope>
</reference>
<keyword evidence="8 13" id="KW-0460">Magnesium</keyword>
<evidence type="ECO:0000256" key="8">
    <source>
        <dbReference type="ARBA" id="ARBA00022842"/>
    </source>
</evidence>
<evidence type="ECO:0000256" key="1">
    <source>
        <dbReference type="ARBA" id="ARBA00009518"/>
    </source>
</evidence>
<dbReference type="FunFam" id="3.30.420.10:FF:000002">
    <property type="entry name" value="Crossover junction endodeoxyribonuclease RuvC"/>
    <property type="match status" value="1"/>
</dbReference>
<dbReference type="HAMAP" id="MF_00034">
    <property type="entry name" value="RuvC"/>
    <property type="match status" value="1"/>
</dbReference>
<proteinExistence type="inferred from homology"/>
<comment type="subunit">
    <text evidence="13">Homodimer which binds Holliday junction (HJ) DNA. The HJ becomes 2-fold symmetrical on binding to RuvC with unstacked arms; it has a different conformation from HJ DNA in complex with RuvA. In the full resolvosome a probable DNA-RuvA(4)-RuvB(12)-RuvC(2) complex forms which resolves the HJ.</text>
</comment>
<evidence type="ECO:0000313" key="16">
    <source>
        <dbReference type="Proteomes" id="UP000177565"/>
    </source>
</evidence>
<keyword evidence="7 13" id="KW-0378">Hydrolase</keyword>
<comment type="subcellular location">
    <subcellularLocation>
        <location evidence="13">Cytoplasm</location>
    </subcellularLocation>
</comment>
<keyword evidence="4 13" id="KW-0479">Metal-binding</keyword>